<evidence type="ECO:0000256" key="1">
    <source>
        <dbReference type="SAM" id="MobiDB-lite"/>
    </source>
</evidence>
<name>A0A7W3Y474_9ACTN</name>
<feature type="region of interest" description="Disordered" evidence="1">
    <location>
        <begin position="116"/>
        <end position="161"/>
    </location>
</feature>
<evidence type="ECO:0000313" key="2">
    <source>
        <dbReference type="EMBL" id="MBB0247363.1"/>
    </source>
</evidence>
<reference evidence="3" key="1">
    <citation type="submission" date="2019-10" db="EMBL/GenBank/DDBJ databases">
        <title>Streptomyces sp. nov., a novel actinobacterium isolated from alkaline environment.</title>
        <authorList>
            <person name="Golinska P."/>
        </authorList>
    </citation>
    <scope>NUCLEOTIDE SEQUENCE [LARGE SCALE GENOMIC DNA]</scope>
    <source>
        <strain evidence="3">DSM 42118</strain>
    </source>
</reference>
<feature type="compositionally biased region" description="Pro residues" evidence="1">
    <location>
        <begin position="144"/>
        <end position="153"/>
    </location>
</feature>
<dbReference type="EMBL" id="VKHT01001643">
    <property type="protein sequence ID" value="MBB0247363.1"/>
    <property type="molecule type" value="Genomic_DNA"/>
</dbReference>
<protein>
    <recommendedName>
        <fullName evidence="4">YokE-like PH domain-containing protein</fullName>
    </recommendedName>
</protein>
<dbReference type="Proteomes" id="UP000538929">
    <property type="component" value="Unassembled WGS sequence"/>
</dbReference>
<feature type="non-terminal residue" evidence="2">
    <location>
        <position position="161"/>
    </location>
</feature>
<sequence>MWGARTRKGVEPYLRHLAAVTGEAEEVVAVALGRHERIETLAVVTDRRLILLSHRWGAPSELPIPREAIAEVRQQAGLLHTALLVRTAGPAGAPTLEVTHLDRNDARTVADALLRSGPAQQPPHVPPVAGADTGTGAPGFVTPPTGPFPPTGPGHPTGPVS</sequence>
<evidence type="ECO:0008006" key="4">
    <source>
        <dbReference type="Google" id="ProtNLM"/>
    </source>
</evidence>
<evidence type="ECO:0000313" key="3">
    <source>
        <dbReference type="Proteomes" id="UP000538929"/>
    </source>
</evidence>
<keyword evidence="3" id="KW-1185">Reference proteome</keyword>
<gene>
    <name evidence="2" type="ORF">FNQ90_25380</name>
</gene>
<dbReference type="AlphaFoldDB" id="A0A7W3Y474"/>
<proteinExistence type="predicted"/>
<accession>A0A7W3Y474</accession>
<comment type="caution">
    <text evidence="2">The sequence shown here is derived from an EMBL/GenBank/DDBJ whole genome shotgun (WGS) entry which is preliminary data.</text>
</comment>
<organism evidence="2 3">
    <name type="scientific">Streptomyces alkaliphilus</name>
    <dbReference type="NCBI Taxonomy" id="1472722"/>
    <lineage>
        <taxon>Bacteria</taxon>
        <taxon>Bacillati</taxon>
        <taxon>Actinomycetota</taxon>
        <taxon>Actinomycetes</taxon>
        <taxon>Kitasatosporales</taxon>
        <taxon>Streptomycetaceae</taxon>
        <taxon>Streptomyces</taxon>
    </lineage>
</organism>
<feature type="compositionally biased region" description="Low complexity" evidence="1">
    <location>
        <begin position="127"/>
        <end position="143"/>
    </location>
</feature>